<evidence type="ECO:0000259" key="2">
    <source>
        <dbReference type="PROSITE" id="PS50883"/>
    </source>
</evidence>
<accession>A0A178K0W1</accession>
<dbReference type="Gene3D" id="3.30.70.270">
    <property type="match status" value="1"/>
</dbReference>
<evidence type="ECO:0000259" key="3">
    <source>
        <dbReference type="PROSITE" id="PS50885"/>
    </source>
</evidence>
<dbReference type="PROSITE" id="PS50887">
    <property type="entry name" value="GGDEF"/>
    <property type="match status" value="1"/>
</dbReference>
<dbReference type="InterPro" id="IPR050706">
    <property type="entry name" value="Cyclic-di-GMP_PDE-like"/>
</dbReference>
<dbReference type="GO" id="GO:0007165">
    <property type="term" value="P:signal transduction"/>
    <property type="evidence" value="ECO:0007669"/>
    <property type="project" value="InterPro"/>
</dbReference>
<dbReference type="Pfam" id="PF00563">
    <property type="entry name" value="EAL"/>
    <property type="match status" value="1"/>
</dbReference>
<organism evidence="5 6">
    <name type="scientific">Photobacterium jeanii</name>
    <dbReference type="NCBI Taxonomy" id="858640"/>
    <lineage>
        <taxon>Bacteria</taxon>
        <taxon>Pseudomonadati</taxon>
        <taxon>Pseudomonadota</taxon>
        <taxon>Gammaproteobacteria</taxon>
        <taxon>Vibrionales</taxon>
        <taxon>Vibrionaceae</taxon>
        <taxon>Photobacterium</taxon>
    </lineage>
</organism>
<dbReference type="Gene3D" id="3.20.20.450">
    <property type="entry name" value="EAL domain"/>
    <property type="match status" value="1"/>
</dbReference>
<keyword evidence="1" id="KW-0472">Membrane</keyword>
<dbReference type="AlphaFoldDB" id="A0A178K0W1"/>
<dbReference type="SMART" id="SM00052">
    <property type="entry name" value="EAL"/>
    <property type="match status" value="1"/>
</dbReference>
<dbReference type="InterPro" id="IPR000160">
    <property type="entry name" value="GGDEF_dom"/>
</dbReference>
<feature type="domain" description="GGDEF" evidence="4">
    <location>
        <begin position="264"/>
        <end position="394"/>
    </location>
</feature>
<dbReference type="Pfam" id="PF00990">
    <property type="entry name" value="GGDEF"/>
    <property type="match status" value="1"/>
</dbReference>
<feature type="transmembrane region" description="Helical" evidence="1">
    <location>
        <begin position="149"/>
        <end position="171"/>
    </location>
</feature>
<dbReference type="PROSITE" id="PS50885">
    <property type="entry name" value="HAMP"/>
    <property type="match status" value="1"/>
</dbReference>
<dbReference type="PANTHER" id="PTHR33121">
    <property type="entry name" value="CYCLIC DI-GMP PHOSPHODIESTERASE PDEF"/>
    <property type="match status" value="1"/>
</dbReference>
<feature type="transmembrane region" description="Helical" evidence="1">
    <location>
        <begin position="6"/>
        <end position="25"/>
    </location>
</feature>
<evidence type="ECO:0008006" key="7">
    <source>
        <dbReference type="Google" id="ProtNLM"/>
    </source>
</evidence>
<keyword evidence="6" id="KW-1185">Reference proteome</keyword>
<dbReference type="SMART" id="SM00267">
    <property type="entry name" value="GGDEF"/>
    <property type="match status" value="1"/>
</dbReference>
<keyword evidence="1" id="KW-1133">Transmembrane helix</keyword>
<dbReference type="OrthoDB" id="5894408at2"/>
<dbReference type="GO" id="GO:0071111">
    <property type="term" value="F:cyclic-guanylate-specific phosphodiesterase activity"/>
    <property type="evidence" value="ECO:0007669"/>
    <property type="project" value="InterPro"/>
</dbReference>
<evidence type="ECO:0000256" key="1">
    <source>
        <dbReference type="SAM" id="Phobius"/>
    </source>
</evidence>
<name>A0A178K0W1_9GAMM</name>
<dbReference type="SUPFAM" id="SSF55073">
    <property type="entry name" value="Nucleotide cyclase"/>
    <property type="match status" value="1"/>
</dbReference>
<evidence type="ECO:0000313" key="6">
    <source>
        <dbReference type="Proteomes" id="UP000078503"/>
    </source>
</evidence>
<dbReference type="InterPro" id="IPR035919">
    <property type="entry name" value="EAL_sf"/>
</dbReference>
<feature type="domain" description="HAMP" evidence="3">
    <location>
        <begin position="172"/>
        <end position="225"/>
    </location>
</feature>
<dbReference type="InterPro" id="IPR003660">
    <property type="entry name" value="HAMP_dom"/>
</dbReference>
<keyword evidence="1" id="KW-0812">Transmembrane</keyword>
<dbReference type="STRING" id="858640.A3K86_18325"/>
<feature type="domain" description="EAL" evidence="2">
    <location>
        <begin position="402"/>
        <end position="645"/>
    </location>
</feature>
<dbReference type="EMBL" id="LVHF01000033">
    <property type="protein sequence ID" value="OAN10940.1"/>
    <property type="molecule type" value="Genomic_DNA"/>
</dbReference>
<dbReference type="RefSeq" id="WP_068334741.1">
    <property type="nucleotide sequence ID" value="NZ_LVHF01000033.1"/>
</dbReference>
<dbReference type="NCBIfam" id="TIGR00254">
    <property type="entry name" value="GGDEF"/>
    <property type="match status" value="1"/>
</dbReference>
<evidence type="ECO:0000313" key="5">
    <source>
        <dbReference type="EMBL" id="OAN10940.1"/>
    </source>
</evidence>
<protein>
    <recommendedName>
        <fullName evidence="7">Diguanylate cyclase</fullName>
    </recommendedName>
</protein>
<comment type="caution">
    <text evidence="5">The sequence shown here is derived from an EMBL/GenBank/DDBJ whole genome shotgun (WGS) entry which is preliminary data.</text>
</comment>
<proteinExistence type="predicted"/>
<dbReference type="InterPro" id="IPR043128">
    <property type="entry name" value="Rev_trsase/Diguanyl_cyclase"/>
</dbReference>
<dbReference type="PANTHER" id="PTHR33121:SF79">
    <property type="entry name" value="CYCLIC DI-GMP PHOSPHODIESTERASE PDED-RELATED"/>
    <property type="match status" value="1"/>
</dbReference>
<dbReference type="InterPro" id="IPR001633">
    <property type="entry name" value="EAL_dom"/>
</dbReference>
<dbReference type="CDD" id="cd01948">
    <property type="entry name" value="EAL"/>
    <property type="match status" value="1"/>
</dbReference>
<dbReference type="CDD" id="cd01949">
    <property type="entry name" value="GGDEF"/>
    <property type="match status" value="1"/>
</dbReference>
<evidence type="ECO:0000259" key="4">
    <source>
        <dbReference type="PROSITE" id="PS50887"/>
    </source>
</evidence>
<dbReference type="GO" id="GO:0016020">
    <property type="term" value="C:membrane"/>
    <property type="evidence" value="ECO:0007669"/>
    <property type="project" value="InterPro"/>
</dbReference>
<sequence>MTLFKQLFRITLITGFLLISLVFVARFSCEKHEAFSQQHERIRYVFNLDLANIPQQDYDSSLAGLSSLLRMQLHPRDYQTISIAPALSQQQSLTITTPHNKSSSPAWFSNLFSGTPQSYSHTIHLAKATMLVTVSNNVKWLSDHLWEKALHYLMEAFAAFTVYGILLFVWLRRTLQPVQRLSLYAEQLEQNPQSASPAPRTRFLELNNIARSFQHLAQQLENHFRLQAKEAAHLREKAYRDPISHLGNREYFLNQLNAWLTKDEQGGLMLIQAKIINQSYRHKNFQKGDQLVRDIAETLNSNVIHSNCTLGRISKTEFAILLPQISQEKLMALAELLHTSLQPLTSEFDTPLSVTIGLAITDSKTSASQLLAQLDNALIAASQSPANPIAMSPGEGSTNKGKQYWHELVSSAIRNRQVYFHFQPVLLQNEQVYHQEVFSTVRQHDSSFSANQFIGALDELSQGTQFDKHVIVNCIKQLQAEPQLPPLAINLTRSSVQDPAFHRWLNELLPHHHLLCSRLFFEIQESCFVENNDMTQLLCQQLTRFNVGFGIDNFGRHFKSLEYLKVFKPAYVKIDFAFTVQLNNPAQAAVLTSISRTAHSLGIVTIATRVETETQLERLSELFVSGFQGFIIERQVSKHHEPLTL</sequence>
<dbReference type="PROSITE" id="PS50883">
    <property type="entry name" value="EAL"/>
    <property type="match status" value="1"/>
</dbReference>
<dbReference type="Proteomes" id="UP000078503">
    <property type="component" value="Unassembled WGS sequence"/>
</dbReference>
<dbReference type="InterPro" id="IPR029787">
    <property type="entry name" value="Nucleotide_cyclase"/>
</dbReference>
<dbReference type="SUPFAM" id="SSF141868">
    <property type="entry name" value="EAL domain-like"/>
    <property type="match status" value="1"/>
</dbReference>
<reference evidence="5 6" key="1">
    <citation type="submission" date="2016-03" db="EMBL/GenBank/DDBJ databases">
        <title>Photobacterium proteolyticum sp. nov. a protease producing bacterium isolated from ocean sediments of Laizhou Bay.</title>
        <authorList>
            <person name="Li Y."/>
        </authorList>
    </citation>
    <scope>NUCLEOTIDE SEQUENCE [LARGE SCALE GENOMIC DNA]</scope>
    <source>
        <strain evidence="5 6">R-40508</strain>
    </source>
</reference>
<gene>
    <name evidence="5" type="ORF">A3K86_18325</name>
</gene>